<protein>
    <submittedName>
        <fullName evidence="1">Uncharacterized protein</fullName>
    </submittedName>
</protein>
<proteinExistence type="predicted"/>
<dbReference type="AlphaFoldDB" id="A0A0M7A0R5"/>
<dbReference type="EMBL" id="CXWD01000004">
    <property type="protein sequence ID" value="CTQ67384.1"/>
    <property type="molecule type" value="Genomic_DNA"/>
</dbReference>
<evidence type="ECO:0000313" key="1">
    <source>
        <dbReference type="EMBL" id="CTQ67384.1"/>
    </source>
</evidence>
<dbReference type="Proteomes" id="UP000053235">
    <property type="component" value="Unassembled WGS sequence"/>
</dbReference>
<dbReference type="RefSeq" id="WP_055671171.1">
    <property type="nucleotide sequence ID" value="NZ_CXWD01000004.1"/>
</dbReference>
<name>A0A0M7A0R5_9HYPH</name>
<accession>A0A0M7A0R5</accession>
<sequence>MTQLDQLQTKIRTYLSSLSPKAIEALVRNLERAKAQADADPNIELVLNSALAILRKPTTHPLDSEGNEHRRGQIQRMFFTSLDGFLIDEFLPNRQEGRIHRGMLNKVWKWLGRDVMPTDVQLVLEQAGNAAVSGERVDGLVQALRTRSADAIGEALRRGEIDDREHRRMGIELGGERGISELRDIHKVFSSERWLMPFLEAMPDRINERRLKQDHDVLRMVDKCSERFPDHLPLVAAALVDRADKPSALCAFAGRLAGDDDPKVIAGSQFAPFVDVVMSEAERLNILAVDHRNNNPDPVAFSNALSDYNSLVRGIERDVDLTVTGKWHSRLADTKRSISDVVTRELHNAHTAVRRALQVPKLDDDGKLILDQTAINDAVRAVRVVNMVRHGSETFAVNDISKRTRQTVEQTLEIVTRSLITDLGKAKSPQLEAHQAAADVAIMLSEIYFGAEYADQLRRSRHAALAKAKTRAGDETAAATPERRLINKALKRA</sequence>
<dbReference type="STRING" id="388408.LAX5112_01363"/>
<evidence type="ECO:0000313" key="2">
    <source>
        <dbReference type="Proteomes" id="UP000053235"/>
    </source>
</evidence>
<keyword evidence="2" id="KW-1185">Reference proteome</keyword>
<organism evidence="1 2">
    <name type="scientific">Roseibium alexandrii</name>
    <dbReference type="NCBI Taxonomy" id="388408"/>
    <lineage>
        <taxon>Bacteria</taxon>
        <taxon>Pseudomonadati</taxon>
        <taxon>Pseudomonadota</taxon>
        <taxon>Alphaproteobacteria</taxon>
        <taxon>Hyphomicrobiales</taxon>
        <taxon>Stappiaceae</taxon>
        <taxon>Roseibium</taxon>
    </lineage>
</organism>
<dbReference type="OrthoDB" id="8433260at2"/>
<gene>
    <name evidence="1" type="ORF">LAX5112_01363</name>
</gene>
<reference evidence="2" key="1">
    <citation type="submission" date="2015-07" db="EMBL/GenBank/DDBJ databases">
        <authorList>
            <person name="Rodrigo-Torres Lidia"/>
            <person name="Arahal R.David."/>
        </authorList>
    </citation>
    <scope>NUCLEOTIDE SEQUENCE [LARGE SCALE GENOMIC DNA]</scope>
    <source>
        <strain evidence="2">CECT 5112</strain>
    </source>
</reference>